<comment type="caution">
    <text evidence="1">The sequence shown here is derived from an EMBL/GenBank/DDBJ whole genome shotgun (WGS) entry which is preliminary data.</text>
</comment>
<dbReference type="OrthoDB" id="9809277at2"/>
<sequence length="253" mass="27957">MLSMFSIVNLKSLLLTGMLLLAVSFGCNRKILWDAYREDAEDRIPFIDIIKGGRWQRFSGVAVKPEGVQINAPEEDEQEELPYNLRGPYLKVQGDFLLVATITPQSEKSALVYFFGKLPDMCDGWQQTGKAVAIGIRQQLLQLIVHDGTTATAKASADIGHVEKAQLAVKKTGNKIEWYVNNIFAGSLEDTSNIFGDGKVYFGAEAEAGSSFIINALRVKPVNERGKVEVADNSTAWQTVATTVKPRYKSHDE</sequence>
<dbReference type="EMBL" id="RIAR02000001">
    <property type="protein sequence ID" value="NSL88348.1"/>
    <property type="molecule type" value="Genomic_DNA"/>
</dbReference>
<reference evidence="1" key="1">
    <citation type="submission" date="2020-05" db="EMBL/GenBank/DDBJ databases">
        <title>Chitinophaga laudate sp. nov., isolated from a tropical peat swamp.</title>
        <authorList>
            <person name="Goh C.B.S."/>
            <person name="Lee M.S."/>
            <person name="Parimannan S."/>
            <person name="Pasbakhsh P."/>
            <person name="Yule C.M."/>
            <person name="Rajandas H."/>
            <person name="Loke S."/>
            <person name="Croft L."/>
            <person name="Tan J.B.L."/>
        </authorList>
    </citation>
    <scope>NUCLEOTIDE SEQUENCE</scope>
    <source>
        <strain evidence="1">Mgbs1</strain>
    </source>
</reference>
<dbReference type="AlphaFoldDB" id="A0A9Q5D071"/>
<accession>A0A9Q5D071</accession>
<proteinExistence type="predicted"/>
<gene>
    <name evidence="1" type="ORF">ECE50_016030</name>
</gene>
<keyword evidence="2" id="KW-1185">Reference proteome</keyword>
<dbReference type="Proteomes" id="UP000281028">
    <property type="component" value="Unassembled WGS sequence"/>
</dbReference>
<evidence type="ECO:0000313" key="2">
    <source>
        <dbReference type="Proteomes" id="UP000281028"/>
    </source>
</evidence>
<protein>
    <submittedName>
        <fullName evidence="1">Uncharacterized protein</fullName>
    </submittedName>
</protein>
<name>A0A9Q5D071_9BACT</name>
<organism evidence="1 2">
    <name type="scientific">Chitinophaga solisilvae</name>
    <dbReference type="NCBI Taxonomy" id="1233460"/>
    <lineage>
        <taxon>Bacteria</taxon>
        <taxon>Pseudomonadati</taxon>
        <taxon>Bacteroidota</taxon>
        <taxon>Chitinophagia</taxon>
        <taxon>Chitinophagales</taxon>
        <taxon>Chitinophagaceae</taxon>
        <taxon>Chitinophaga</taxon>
    </lineage>
</organism>
<evidence type="ECO:0000313" key="1">
    <source>
        <dbReference type="EMBL" id="NSL88348.1"/>
    </source>
</evidence>